<evidence type="ECO:0000256" key="3">
    <source>
        <dbReference type="ARBA" id="ARBA00022676"/>
    </source>
</evidence>
<dbReference type="EMBL" id="JBICBT010000893">
    <property type="protein sequence ID" value="KAL3094610.1"/>
    <property type="molecule type" value="Genomic_DNA"/>
</dbReference>
<keyword evidence="13" id="KW-1185">Reference proteome</keyword>
<evidence type="ECO:0000256" key="6">
    <source>
        <dbReference type="ARBA" id="ARBA00022968"/>
    </source>
</evidence>
<keyword evidence="11" id="KW-0732">Signal</keyword>
<keyword evidence="7" id="KW-1133">Transmembrane helix</keyword>
<dbReference type="EC" id="2.4.1.-" evidence="10"/>
<evidence type="ECO:0000256" key="11">
    <source>
        <dbReference type="SAM" id="SignalP"/>
    </source>
</evidence>
<evidence type="ECO:0000256" key="1">
    <source>
        <dbReference type="ARBA" id="ARBA00004323"/>
    </source>
</evidence>
<organism evidence="12 13">
    <name type="scientific">Heterodera trifolii</name>
    <dbReference type="NCBI Taxonomy" id="157864"/>
    <lineage>
        <taxon>Eukaryota</taxon>
        <taxon>Metazoa</taxon>
        <taxon>Ecdysozoa</taxon>
        <taxon>Nematoda</taxon>
        <taxon>Chromadorea</taxon>
        <taxon>Rhabditida</taxon>
        <taxon>Tylenchina</taxon>
        <taxon>Tylenchomorpha</taxon>
        <taxon>Tylenchoidea</taxon>
        <taxon>Heteroderidae</taxon>
        <taxon>Heteroderinae</taxon>
        <taxon>Heterodera</taxon>
    </lineage>
</organism>
<evidence type="ECO:0000256" key="8">
    <source>
        <dbReference type="ARBA" id="ARBA00023034"/>
    </source>
</evidence>
<sequence length="305" mass="35112">MVTCIWLFSFAFLLYLTNKSMGINEQAFEINFKNIRMDCWMEIGSVCPAGIKLIMLSMSRRDHFEMRTGVRQTWMKDAAPGEILRFFVADQAGGEAADVKHKLEEEQKKHGDIVFLHGFVDLYAHLHLKWFGALTWQQRHCAGAKWVAKIDDSSVVDLRRMDYWINNKFRQIADDHPLIFFGHMGGSRKPFRNWESKWSVGLKVSDIYPPFVLGPTYLTTSATVSAVMKQANKAIGFNLDDVLFTGILAELANATLSDQQTHFIWTERKFECVEGVPNVFAIWDAKSRSEMEQHHAYLKKMSCQK</sequence>
<name>A0ABD2JVC9_9BILA</name>
<dbReference type="Proteomes" id="UP001620626">
    <property type="component" value="Unassembled WGS sequence"/>
</dbReference>
<evidence type="ECO:0000313" key="12">
    <source>
        <dbReference type="EMBL" id="KAL3094610.1"/>
    </source>
</evidence>
<keyword evidence="6" id="KW-0735">Signal-anchor</keyword>
<keyword evidence="9" id="KW-0472">Membrane</keyword>
<reference evidence="12 13" key="1">
    <citation type="submission" date="2024-10" db="EMBL/GenBank/DDBJ databases">
        <authorList>
            <person name="Kim D."/>
        </authorList>
    </citation>
    <scope>NUCLEOTIDE SEQUENCE [LARGE SCALE GENOMIC DNA]</scope>
    <source>
        <strain evidence="12">BH-2024</strain>
    </source>
</reference>
<dbReference type="InterPro" id="IPR002659">
    <property type="entry name" value="Glyco_trans_31"/>
</dbReference>
<evidence type="ECO:0000256" key="4">
    <source>
        <dbReference type="ARBA" id="ARBA00022679"/>
    </source>
</evidence>
<gene>
    <name evidence="12" type="ORF">niasHT_023924</name>
</gene>
<evidence type="ECO:0000256" key="2">
    <source>
        <dbReference type="ARBA" id="ARBA00008661"/>
    </source>
</evidence>
<comment type="subcellular location">
    <subcellularLocation>
        <location evidence="1 10">Golgi apparatus membrane</location>
        <topology evidence="1 10">Single-pass type II membrane protein</topology>
    </subcellularLocation>
</comment>
<comment type="similarity">
    <text evidence="2 10">Belongs to the glycosyltransferase 31 family.</text>
</comment>
<keyword evidence="8 10" id="KW-0333">Golgi apparatus</keyword>
<dbReference type="Gene3D" id="3.90.550.50">
    <property type="match status" value="1"/>
</dbReference>
<evidence type="ECO:0000256" key="10">
    <source>
        <dbReference type="RuleBase" id="RU363063"/>
    </source>
</evidence>
<accession>A0ABD2JVC9</accession>
<keyword evidence="4" id="KW-0808">Transferase</keyword>
<dbReference type="AlphaFoldDB" id="A0ABD2JVC9"/>
<comment type="caution">
    <text evidence="12">The sequence shown here is derived from an EMBL/GenBank/DDBJ whole genome shotgun (WGS) entry which is preliminary data.</text>
</comment>
<evidence type="ECO:0000256" key="9">
    <source>
        <dbReference type="ARBA" id="ARBA00023136"/>
    </source>
</evidence>
<feature type="chain" id="PRO_5044890455" description="Hexosyltransferase" evidence="11">
    <location>
        <begin position="23"/>
        <end position="305"/>
    </location>
</feature>
<evidence type="ECO:0000313" key="13">
    <source>
        <dbReference type="Proteomes" id="UP001620626"/>
    </source>
</evidence>
<dbReference type="Pfam" id="PF01762">
    <property type="entry name" value="Galactosyl_T"/>
    <property type="match status" value="1"/>
</dbReference>
<keyword evidence="3 10" id="KW-0328">Glycosyltransferase</keyword>
<dbReference type="GO" id="GO:0016757">
    <property type="term" value="F:glycosyltransferase activity"/>
    <property type="evidence" value="ECO:0007669"/>
    <property type="project" value="UniProtKB-KW"/>
</dbReference>
<proteinExistence type="inferred from homology"/>
<dbReference type="PANTHER" id="PTHR11214:SF314">
    <property type="entry name" value="HEXOSYLTRANSFERASE"/>
    <property type="match status" value="1"/>
</dbReference>
<evidence type="ECO:0000256" key="7">
    <source>
        <dbReference type="ARBA" id="ARBA00022989"/>
    </source>
</evidence>
<feature type="signal peptide" evidence="11">
    <location>
        <begin position="1"/>
        <end position="22"/>
    </location>
</feature>
<dbReference type="PANTHER" id="PTHR11214">
    <property type="entry name" value="BETA-1,3-N-ACETYLGLUCOSAMINYLTRANSFERASE"/>
    <property type="match status" value="1"/>
</dbReference>
<keyword evidence="5" id="KW-0812">Transmembrane</keyword>
<evidence type="ECO:0000256" key="5">
    <source>
        <dbReference type="ARBA" id="ARBA00022692"/>
    </source>
</evidence>
<dbReference type="GO" id="GO:0000139">
    <property type="term" value="C:Golgi membrane"/>
    <property type="evidence" value="ECO:0007669"/>
    <property type="project" value="UniProtKB-SubCell"/>
</dbReference>
<protein>
    <recommendedName>
        <fullName evidence="10">Hexosyltransferase</fullName>
        <ecNumber evidence="10">2.4.1.-</ecNumber>
    </recommendedName>
</protein>